<keyword evidence="4" id="KW-0460">Magnesium</keyword>
<dbReference type="InterPro" id="IPR003337">
    <property type="entry name" value="Trehalose_PPase"/>
</dbReference>
<dbReference type="Proteomes" id="UP000309061">
    <property type="component" value="Chromosome"/>
</dbReference>
<keyword evidence="6" id="KW-1185">Reference proteome</keyword>
<dbReference type="Gene3D" id="3.30.70.1020">
    <property type="entry name" value="Trehalose-6-phosphate phosphatase related protein, domain 2"/>
    <property type="match status" value="1"/>
</dbReference>
<dbReference type="NCBIfam" id="TIGR01484">
    <property type="entry name" value="HAD-SF-IIB"/>
    <property type="match status" value="1"/>
</dbReference>
<dbReference type="InterPro" id="IPR044651">
    <property type="entry name" value="OTSB-like"/>
</dbReference>
<evidence type="ECO:0000256" key="4">
    <source>
        <dbReference type="RuleBase" id="RU361117"/>
    </source>
</evidence>
<evidence type="ECO:0000313" key="6">
    <source>
        <dbReference type="Proteomes" id="UP000309061"/>
    </source>
</evidence>
<dbReference type="EC" id="3.1.3.12" evidence="4"/>
<dbReference type="InterPro" id="IPR023214">
    <property type="entry name" value="HAD_sf"/>
</dbReference>
<dbReference type="OrthoDB" id="9814913at2"/>
<evidence type="ECO:0000256" key="1">
    <source>
        <dbReference type="ARBA" id="ARBA00005199"/>
    </source>
</evidence>
<evidence type="ECO:0000256" key="3">
    <source>
        <dbReference type="ARBA" id="ARBA00022801"/>
    </source>
</evidence>
<dbReference type="GO" id="GO:0004805">
    <property type="term" value="F:trehalose-phosphatase activity"/>
    <property type="evidence" value="ECO:0007669"/>
    <property type="project" value="UniProtKB-EC"/>
</dbReference>
<dbReference type="PANTHER" id="PTHR43768">
    <property type="entry name" value="TREHALOSE 6-PHOSPHATE PHOSPHATASE"/>
    <property type="match status" value="1"/>
</dbReference>
<dbReference type="AlphaFoldDB" id="A0A6B8KH23"/>
<dbReference type="PANTHER" id="PTHR43768:SF3">
    <property type="entry name" value="TREHALOSE 6-PHOSPHATE PHOSPHATASE"/>
    <property type="match status" value="1"/>
</dbReference>
<dbReference type="Pfam" id="PF02358">
    <property type="entry name" value="Trehalose_PPase"/>
    <property type="match status" value="1"/>
</dbReference>
<dbReference type="GO" id="GO:0046872">
    <property type="term" value="F:metal ion binding"/>
    <property type="evidence" value="ECO:0007669"/>
    <property type="project" value="UniProtKB-KW"/>
</dbReference>
<comment type="function">
    <text evidence="4">Removes the phosphate from trehalose 6-phosphate to produce free trehalose.</text>
</comment>
<comment type="similarity">
    <text evidence="2 4">Belongs to the trehalose phosphatase family.</text>
</comment>
<dbReference type="InterPro" id="IPR006379">
    <property type="entry name" value="HAD-SF_hydro_IIB"/>
</dbReference>
<dbReference type="NCBIfam" id="TIGR00685">
    <property type="entry name" value="T6PP"/>
    <property type="match status" value="1"/>
</dbReference>
<accession>A0A6B8KH23</accession>
<comment type="cofactor">
    <cofactor evidence="4">
        <name>Mg(2+)</name>
        <dbReference type="ChEBI" id="CHEBI:18420"/>
    </cofactor>
</comment>
<dbReference type="EMBL" id="CP046052">
    <property type="protein sequence ID" value="QGM46265.1"/>
    <property type="molecule type" value="Genomic_DNA"/>
</dbReference>
<keyword evidence="3 4" id="KW-0378">Hydrolase</keyword>
<evidence type="ECO:0000256" key="2">
    <source>
        <dbReference type="ARBA" id="ARBA00008770"/>
    </source>
</evidence>
<dbReference type="UniPathway" id="UPA00299"/>
<sequence length="359" mass="39382">MGNRSRSYGWSASSSQKHVWFCGIGAFVPGRPRPNLVQAPPGSLARFGLVGRLREQRASAGEFECASSAWRALLAPKRIGRKARGSAQLPDLSLECSVKRNSAKREEARALLPNIEISDFAVFLDLDGTLVEIADRPDRVRMTRSTVDLLAVLRDRTDNALAMISGREIQCIDRILRPLKLPAAGVHGLQRRDAAGVLHARETPDLGRIVSALEQTIGEENGIVVERKPGAAAVHFRQRPDLERDCYRAVRAVIGERMDLHVMHGKMVFEILLKGGGKGKAIEAFLSERPFRGRKPLFAGDDTTDEAGFRVINARGGVSIKIGGGETLAHHRAANVSHFRNWLSVQVKHVNGMSADERS</sequence>
<reference evidence="5 6" key="1">
    <citation type="submission" date="2019-11" db="EMBL/GenBank/DDBJ databases">
        <title>The genome sequence of Methylocystis heyeri.</title>
        <authorList>
            <person name="Oshkin I.Y."/>
            <person name="Miroshnikov K."/>
            <person name="Dedysh S.N."/>
        </authorList>
    </citation>
    <scope>NUCLEOTIDE SEQUENCE [LARGE SCALE GENOMIC DNA]</scope>
    <source>
        <strain evidence="5 6">H2</strain>
    </source>
</reference>
<dbReference type="InterPro" id="IPR036412">
    <property type="entry name" value="HAD-like_sf"/>
</dbReference>
<organism evidence="5 6">
    <name type="scientific">Methylocystis heyeri</name>
    <dbReference type="NCBI Taxonomy" id="391905"/>
    <lineage>
        <taxon>Bacteria</taxon>
        <taxon>Pseudomonadati</taxon>
        <taxon>Pseudomonadota</taxon>
        <taxon>Alphaproteobacteria</taxon>
        <taxon>Hyphomicrobiales</taxon>
        <taxon>Methylocystaceae</taxon>
        <taxon>Methylocystis</taxon>
    </lineage>
</organism>
<proteinExistence type="inferred from homology"/>
<keyword evidence="4" id="KW-0479">Metal-binding</keyword>
<dbReference type="GO" id="GO:0005992">
    <property type="term" value="P:trehalose biosynthetic process"/>
    <property type="evidence" value="ECO:0007669"/>
    <property type="project" value="UniProtKB-UniPathway"/>
</dbReference>
<dbReference type="SUPFAM" id="SSF56784">
    <property type="entry name" value="HAD-like"/>
    <property type="match status" value="1"/>
</dbReference>
<comment type="pathway">
    <text evidence="1 4">Glycan biosynthesis; trehalose biosynthesis.</text>
</comment>
<protein>
    <recommendedName>
        <fullName evidence="4">Trehalose 6-phosphate phosphatase</fullName>
        <ecNumber evidence="4">3.1.3.12</ecNumber>
    </recommendedName>
</protein>
<name>A0A6B8KH23_9HYPH</name>
<comment type="catalytic activity">
    <reaction evidence="4">
        <text>alpha,alpha-trehalose 6-phosphate + H2O = alpha,alpha-trehalose + phosphate</text>
        <dbReference type="Rhea" id="RHEA:23420"/>
        <dbReference type="ChEBI" id="CHEBI:15377"/>
        <dbReference type="ChEBI" id="CHEBI:16551"/>
        <dbReference type="ChEBI" id="CHEBI:43474"/>
        <dbReference type="ChEBI" id="CHEBI:58429"/>
        <dbReference type="EC" id="3.1.3.12"/>
    </reaction>
</comment>
<gene>
    <name evidence="5" type="primary">otsB</name>
    <name evidence="5" type="ORF">H2LOC_011460</name>
</gene>
<evidence type="ECO:0000313" key="5">
    <source>
        <dbReference type="EMBL" id="QGM46265.1"/>
    </source>
</evidence>
<dbReference type="KEGG" id="mhey:H2LOC_011460"/>
<dbReference type="Gene3D" id="3.40.50.1000">
    <property type="entry name" value="HAD superfamily/HAD-like"/>
    <property type="match status" value="1"/>
</dbReference>